<dbReference type="Gene3D" id="1.20.1070.10">
    <property type="entry name" value="Rhodopsin 7-helix transmembrane proteins"/>
    <property type="match status" value="1"/>
</dbReference>
<organism evidence="12 13">
    <name type="scientific">Potamilus streckersoni</name>
    <dbReference type="NCBI Taxonomy" id="2493646"/>
    <lineage>
        <taxon>Eukaryota</taxon>
        <taxon>Metazoa</taxon>
        <taxon>Spiralia</taxon>
        <taxon>Lophotrochozoa</taxon>
        <taxon>Mollusca</taxon>
        <taxon>Bivalvia</taxon>
        <taxon>Autobranchia</taxon>
        <taxon>Heteroconchia</taxon>
        <taxon>Palaeoheterodonta</taxon>
        <taxon>Unionida</taxon>
        <taxon>Unionoidea</taxon>
        <taxon>Unionidae</taxon>
        <taxon>Ambleminae</taxon>
        <taxon>Lampsilini</taxon>
        <taxon>Potamilus</taxon>
    </lineage>
</organism>
<evidence type="ECO:0000256" key="4">
    <source>
        <dbReference type="ARBA" id="ARBA00023040"/>
    </source>
</evidence>
<dbReference type="PROSITE" id="PS00237">
    <property type="entry name" value="G_PROTEIN_RECEP_F1_1"/>
    <property type="match status" value="1"/>
</dbReference>
<feature type="region of interest" description="Disordered" evidence="9">
    <location>
        <begin position="298"/>
        <end position="319"/>
    </location>
</feature>
<feature type="transmembrane region" description="Helical" evidence="10">
    <location>
        <begin position="108"/>
        <end position="129"/>
    </location>
</feature>
<evidence type="ECO:0000256" key="10">
    <source>
        <dbReference type="SAM" id="Phobius"/>
    </source>
</evidence>
<keyword evidence="3 10" id="KW-1133">Transmembrane helix</keyword>
<dbReference type="AlphaFoldDB" id="A0AAE0RSF8"/>
<accession>A0AAE0RSF8</accession>
<dbReference type="InterPro" id="IPR000276">
    <property type="entry name" value="GPCR_Rhodpsn"/>
</dbReference>
<name>A0AAE0RSF8_9BIVA</name>
<dbReference type="PANTHER" id="PTHR24243:SF208">
    <property type="entry name" value="PYROKININ-1 RECEPTOR"/>
    <property type="match status" value="1"/>
</dbReference>
<keyword evidence="6 8" id="KW-0675">Receptor</keyword>
<evidence type="ECO:0000259" key="11">
    <source>
        <dbReference type="PROSITE" id="PS50262"/>
    </source>
</evidence>
<feature type="transmembrane region" description="Helical" evidence="10">
    <location>
        <begin position="150"/>
        <end position="173"/>
    </location>
</feature>
<evidence type="ECO:0000313" key="13">
    <source>
        <dbReference type="Proteomes" id="UP001195483"/>
    </source>
</evidence>
<comment type="caution">
    <text evidence="12">The sequence shown here is derived from an EMBL/GenBank/DDBJ whole genome shotgun (WGS) entry which is preliminary data.</text>
</comment>
<dbReference type="InterPro" id="IPR017452">
    <property type="entry name" value="GPCR_Rhodpsn_7TM"/>
</dbReference>
<reference evidence="12" key="1">
    <citation type="journal article" date="2021" name="Genome Biol. Evol.">
        <title>A High-Quality Reference Genome for a Parasitic Bivalve with Doubly Uniparental Inheritance (Bivalvia: Unionida).</title>
        <authorList>
            <person name="Smith C.H."/>
        </authorList>
    </citation>
    <scope>NUCLEOTIDE SEQUENCE</scope>
    <source>
        <strain evidence="12">CHS0354</strain>
    </source>
</reference>
<evidence type="ECO:0000256" key="6">
    <source>
        <dbReference type="ARBA" id="ARBA00023170"/>
    </source>
</evidence>
<comment type="similarity">
    <text evidence="8">Belongs to the G-protein coupled receptor 1 family.</text>
</comment>
<sequence length="392" mass="44021">MNANENKTAGLTDMAGRNMSGLDLNFEMTGYIFALYIVYLAGSMIIGVPGNSILFAIYCKHKPISNVDYYILSIAVFDLVCLLVTVPMYIVIQTKILYVIDVKTLCKALYFTGQIVTFAESFLLCALAIERFIKVCRPNFAYSLDRRVKYIIVTIFLSTVVISVPNLFFSWIINNRHCVPITKPPWIASGFFLLSVSLFIAIFVIVLLSYTSVATTLYQSLKKTTHNSIASRKITRRNKILPLPTQTELRPTTSCTHERRTHETFLHLQTNVTSIQISASNQTSKYLLTGDAACLEKHSSDGDNPNRDIMEKNENDDKDPIVMGKAAAKTDRPSRTCADISTQTEQITTKITPRENTEKKTLDDNQSYVSGHNNVYYLVVSGLDLHSPSVYQ</sequence>
<evidence type="ECO:0000256" key="9">
    <source>
        <dbReference type="SAM" id="MobiDB-lite"/>
    </source>
</evidence>
<comment type="subcellular location">
    <subcellularLocation>
        <location evidence="1">Membrane</location>
        <topology evidence="1">Multi-pass membrane protein</topology>
    </subcellularLocation>
</comment>
<feature type="transmembrane region" description="Helical" evidence="10">
    <location>
        <begin position="31"/>
        <end position="57"/>
    </location>
</feature>
<dbReference type="PANTHER" id="PTHR24243">
    <property type="entry name" value="G-PROTEIN COUPLED RECEPTOR"/>
    <property type="match status" value="1"/>
</dbReference>
<dbReference type="CDD" id="cd00637">
    <property type="entry name" value="7tm_classA_rhodopsin-like"/>
    <property type="match status" value="1"/>
</dbReference>
<gene>
    <name evidence="12" type="ORF">CHS0354_002962</name>
</gene>
<evidence type="ECO:0000256" key="3">
    <source>
        <dbReference type="ARBA" id="ARBA00022989"/>
    </source>
</evidence>
<protein>
    <recommendedName>
        <fullName evidence="11">G-protein coupled receptors family 1 profile domain-containing protein</fullName>
    </recommendedName>
</protein>
<keyword evidence="13" id="KW-1185">Reference proteome</keyword>
<keyword evidence="4 8" id="KW-0297">G-protein coupled receptor</keyword>
<evidence type="ECO:0000313" key="12">
    <source>
        <dbReference type="EMBL" id="KAK3578658.1"/>
    </source>
</evidence>
<feature type="domain" description="G-protein coupled receptors family 1 profile" evidence="11">
    <location>
        <begin position="50"/>
        <end position="236"/>
    </location>
</feature>
<evidence type="ECO:0000256" key="7">
    <source>
        <dbReference type="ARBA" id="ARBA00023224"/>
    </source>
</evidence>
<dbReference type="SUPFAM" id="SSF81321">
    <property type="entry name" value="Family A G protein-coupled receptor-like"/>
    <property type="match status" value="1"/>
</dbReference>
<evidence type="ECO:0000256" key="5">
    <source>
        <dbReference type="ARBA" id="ARBA00023136"/>
    </source>
</evidence>
<feature type="transmembrane region" description="Helical" evidence="10">
    <location>
        <begin position="185"/>
        <end position="213"/>
    </location>
</feature>
<dbReference type="PRINTS" id="PR00237">
    <property type="entry name" value="GPCRRHODOPSN"/>
</dbReference>
<evidence type="ECO:0000256" key="1">
    <source>
        <dbReference type="ARBA" id="ARBA00004141"/>
    </source>
</evidence>
<keyword evidence="2 8" id="KW-0812">Transmembrane</keyword>
<evidence type="ECO:0000256" key="8">
    <source>
        <dbReference type="RuleBase" id="RU000688"/>
    </source>
</evidence>
<feature type="transmembrane region" description="Helical" evidence="10">
    <location>
        <begin position="69"/>
        <end position="92"/>
    </location>
</feature>
<evidence type="ECO:0000256" key="2">
    <source>
        <dbReference type="ARBA" id="ARBA00022692"/>
    </source>
</evidence>
<dbReference type="GO" id="GO:0005886">
    <property type="term" value="C:plasma membrane"/>
    <property type="evidence" value="ECO:0007669"/>
    <property type="project" value="TreeGrafter"/>
</dbReference>
<dbReference type="EMBL" id="JAEAOA010000236">
    <property type="protein sequence ID" value="KAK3578658.1"/>
    <property type="molecule type" value="Genomic_DNA"/>
</dbReference>
<reference evidence="12" key="3">
    <citation type="submission" date="2023-05" db="EMBL/GenBank/DDBJ databases">
        <authorList>
            <person name="Smith C.H."/>
        </authorList>
    </citation>
    <scope>NUCLEOTIDE SEQUENCE</scope>
    <source>
        <strain evidence="12">CHS0354</strain>
        <tissue evidence="12">Mantle</tissue>
    </source>
</reference>
<keyword evidence="5 10" id="KW-0472">Membrane</keyword>
<dbReference type="Pfam" id="PF00001">
    <property type="entry name" value="7tm_1"/>
    <property type="match status" value="1"/>
</dbReference>
<keyword evidence="7 8" id="KW-0807">Transducer</keyword>
<proteinExistence type="inferred from homology"/>
<reference evidence="12" key="2">
    <citation type="journal article" date="2021" name="Genome Biol. Evol.">
        <title>Developing a high-quality reference genome for a parasitic bivalve with doubly uniparental inheritance (Bivalvia: Unionida).</title>
        <authorList>
            <person name="Smith C.H."/>
        </authorList>
    </citation>
    <scope>NUCLEOTIDE SEQUENCE</scope>
    <source>
        <strain evidence="12">CHS0354</strain>
        <tissue evidence="12">Mantle</tissue>
    </source>
</reference>
<dbReference type="GO" id="GO:0004930">
    <property type="term" value="F:G protein-coupled receptor activity"/>
    <property type="evidence" value="ECO:0007669"/>
    <property type="project" value="UniProtKB-KW"/>
</dbReference>
<dbReference type="Proteomes" id="UP001195483">
    <property type="component" value="Unassembled WGS sequence"/>
</dbReference>
<dbReference type="PROSITE" id="PS50262">
    <property type="entry name" value="G_PROTEIN_RECEP_F1_2"/>
    <property type="match status" value="1"/>
</dbReference>